<feature type="region of interest" description="Disordered" evidence="1">
    <location>
        <begin position="1"/>
        <end position="52"/>
    </location>
</feature>
<keyword evidence="3" id="KW-1185">Reference proteome</keyword>
<comment type="caution">
    <text evidence="2">The sequence shown here is derived from an EMBL/GenBank/DDBJ whole genome shotgun (WGS) entry which is preliminary data.</text>
</comment>
<proteinExistence type="predicted"/>
<dbReference type="Proteomes" id="UP001603857">
    <property type="component" value="Unassembled WGS sequence"/>
</dbReference>
<feature type="compositionally biased region" description="Basic residues" evidence="1">
    <location>
        <begin position="7"/>
        <end position="22"/>
    </location>
</feature>
<reference evidence="2 3" key="1">
    <citation type="submission" date="2024-08" db="EMBL/GenBank/DDBJ databases">
        <title>Insights into the chromosomal genome structure of Flemingia macrophylla.</title>
        <authorList>
            <person name="Ding Y."/>
            <person name="Zhao Y."/>
            <person name="Bi W."/>
            <person name="Wu M."/>
            <person name="Zhao G."/>
            <person name="Gong Y."/>
            <person name="Li W."/>
            <person name="Zhang P."/>
        </authorList>
    </citation>
    <scope>NUCLEOTIDE SEQUENCE [LARGE SCALE GENOMIC DNA]</scope>
    <source>
        <strain evidence="2">DYQJB</strain>
        <tissue evidence="2">Leaf</tissue>
    </source>
</reference>
<dbReference type="AlphaFoldDB" id="A0ABD1N7B9"/>
<organism evidence="2 3">
    <name type="scientific">Flemingia macrophylla</name>
    <dbReference type="NCBI Taxonomy" id="520843"/>
    <lineage>
        <taxon>Eukaryota</taxon>
        <taxon>Viridiplantae</taxon>
        <taxon>Streptophyta</taxon>
        <taxon>Embryophyta</taxon>
        <taxon>Tracheophyta</taxon>
        <taxon>Spermatophyta</taxon>
        <taxon>Magnoliopsida</taxon>
        <taxon>eudicotyledons</taxon>
        <taxon>Gunneridae</taxon>
        <taxon>Pentapetalae</taxon>
        <taxon>rosids</taxon>
        <taxon>fabids</taxon>
        <taxon>Fabales</taxon>
        <taxon>Fabaceae</taxon>
        <taxon>Papilionoideae</taxon>
        <taxon>50 kb inversion clade</taxon>
        <taxon>NPAAA clade</taxon>
        <taxon>indigoferoid/millettioid clade</taxon>
        <taxon>Phaseoleae</taxon>
        <taxon>Flemingia</taxon>
    </lineage>
</organism>
<sequence>MEPKVFHSFRIKREKRNPHLRQRSREQERYSASTSSGDAAAKAISLSRTKSRFENENEKRIGKFVYMISMHERVVGNLDMLLYMTRSSFDPNDKSIIYEGSANPVAPTIQLTRNQVDKGMIGSIGRATY</sequence>
<accession>A0ABD1N7B9</accession>
<name>A0ABD1N7B9_9FABA</name>
<evidence type="ECO:0000256" key="1">
    <source>
        <dbReference type="SAM" id="MobiDB-lite"/>
    </source>
</evidence>
<evidence type="ECO:0000313" key="2">
    <source>
        <dbReference type="EMBL" id="KAL2343868.1"/>
    </source>
</evidence>
<protein>
    <submittedName>
        <fullName evidence="2">Uncharacterized protein</fullName>
    </submittedName>
</protein>
<evidence type="ECO:0000313" key="3">
    <source>
        <dbReference type="Proteomes" id="UP001603857"/>
    </source>
</evidence>
<dbReference type="EMBL" id="JBGMDY010000002">
    <property type="protein sequence ID" value="KAL2343868.1"/>
    <property type="molecule type" value="Genomic_DNA"/>
</dbReference>
<gene>
    <name evidence="2" type="ORF">Fmac_005153</name>
</gene>